<name>A0AAN6Y925_9PEZI</name>
<organism evidence="1 2">
    <name type="scientific">Rhypophila decipiens</name>
    <dbReference type="NCBI Taxonomy" id="261697"/>
    <lineage>
        <taxon>Eukaryota</taxon>
        <taxon>Fungi</taxon>
        <taxon>Dikarya</taxon>
        <taxon>Ascomycota</taxon>
        <taxon>Pezizomycotina</taxon>
        <taxon>Sordariomycetes</taxon>
        <taxon>Sordariomycetidae</taxon>
        <taxon>Sordariales</taxon>
        <taxon>Naviculisporaceae</taxon>
        <taxon>Rhypophila</taxon>
    </lineage>
</organism>
<dbReference type="AlphaFoldDB" id="A0AAN6Y925"/>
<gene>
    <name evidence="1" type="ORF">QBC37DRAFT_426431</name>
</gene>
<proteinExistence type="predicted"/>
<reference evidence="1" key="1">
    <citation type="journal article" date="2023" name="Mol. Phylogenet. Evol.">
        <title>Genome-scale phylogeny and comparative genomics of the fungal order Sordariales.</title>
        <authorList>
            <person name="Hensen N."/>
            <person name="Bonometti L."/>
            <person name="Westerberg I."/>
            <person name="Brannstrom I.O."/>
            <person name="Guillou S."/>
            <person name="Cros-Aarteil S."/>
            <person name="Calhoun S."/>
            <person name="Haridas S."/>
            <person name="Kuo A."/>
            <person name="Mondo S."/>
            <person name="Pangilinan J."/>
            <person name="Riley R."/>
            <person name="LaButti K."/>
            <person name="Andreopoulos B."/>
            <person name="Lipzen A."/>
            <person name="Chen C."/>
            <person name="Yan M."/>
            <person name="Daum C."/>
            <person name="Ng V."/>
            <person name="Clum A."/>
            <person name="Steindorff A."/>
            <person name="Ohm R.A."/>
            <person name="Martin F."/>
            <person name="Silar P."/>
            <person name="Natvig D.O."/>
            <person name="Lalanne C."/>
            <person name="Gautier V."/>
            <person name="Ament-Velasquez S.L."/>
            <person name="Kruys A."/>
            <person name="Hutchinson M.I."/>
            <person name="Powell A.J."/>
            <person name="Barry K."/>
            <person name="Miller A.N."/>
            <person name="Grigoriev I.V."/>
            <person name="Debuchy R."/>
            <person name="Gladieux P."/>
            <person name="Hiltunen Thoren M."/>
            <person name="Johannesson H."/>
        </authorList>
    </citation>
    <scope>NUCLEOTIDE SEQUENCE</scope>
    <source>
        <strain evidence="1">PSN293</strain>
    </source>
</reference>
<evidence type="ECO:0000313" key="2">
    <source>
        <dbReference type="Proteomes" id="UP001301769"/>
    </source>
</evidence>
<protein>
    <submittedName>
        <fullName evidence="1">Uncharacterized protein</fullName>
    </submittedName>
</protein>
<keyword evidence="2" id="KW-1185">Reference proteome</keyword>
<comment type="caution">
    <text evidence="1">The sequence shown here is derived from an EMBL/GenBank/DDBJ whole genome shotgun (WGS) entry which is preliminary data.</text>
</comment>
<dbReference type="Proteomes" id="UP001301769">
    <property type="component" value="Unassembled WGS sequence"/>
</dbReference>
<evidence type="ECO:0000313" key="1">
    <source>
        <dbReference type="EMBL" id="KAK4211692.1"/>
    </source>
</evidence>
<feature type="non-terminal residue" evidence="1">
    <location>
        <position position="1"/>
    </location>
</feature>
<dbReference type="EMBL" id="MU858143">
    <property type="protein sequence ID" value="KAK4211692.1"/>
    <property type="molecule type" value="Genomic_DNA"/>
</dbReference>
<reference evidence="1" key="2">
    <citation type="submission" date="2023-05" db="EMBL/GenBank/DDBJ databases">
        <authorList>
            <consortium name="Lawrence Berkeley National Laboratory"/>
            <person name="Steindorff A."/>
            <person name="Hensen N."/>
            <person name="Bonometti L."/>
            <person name="Westerberg I."/>
            <person name="Brannstrom I.O."/>
            <person name="Guillou S."/>
            <person name="Cros-Aarteil S."/>
            <person name="Calhoun S."/>
            <person name="Haridas S."/>
            <person name="Kuo A."/>
            <person name="Mondo S."/>
            <person name="Pangilinan J."/>
            <person name="Riley R."/>
            <person name="Labutti K."/>
            <person name="Andreopoulos B."/>
            <person name="Lipzen A."/>
            <person name="Chen C."/>
            <person name="Yanf M."/>
            <person name="Daum C."/>
            <person name="Ng V."/>
            <person name="Clum A."/>
            <person name="Ohm R."/>
            <person name="Martin F."/>
            <person name="Silar P."/>
            <person name="Natvig D."/>
            <person name="Lalanne C."/>
            <person name="Gautier V."/>
            <person name="Ament-Velasquez S.L."/>
            <person name="Kruys A."/>
            <person name="Hutchinson M.I."/>
            <person name="Powell A.J."/>
            <person name="Barry K."/>
            <person name="Miller A.N."/>
            <person name="Grigoriev I.V."/>
            <person name="Debuchy R."/>
            <person name="Gladieux P."/>
            <person name="Thoren M.H."/>
            <person name="Johannesson H."/>
        </authorList>
    </citation>
    <scope>NUCLEOTIDE SEQUENCE</scope>
    <source>
        <strain evidence="1">PSN293</strain>
    </source>
</reference>
<accession>A0AAN6Y925</accession>
<sequence length="70" mass="7826">MPWFSCLLILCALRILSVVAILFRALVWSLCSFMFVCLSLQCCTSCSGPVCAVYNLNQNIPYRVMGQAWG</sequence>